<dbReference type="PANTHER" id="PTHR12843:SF5">
    <property type="entry name" value="EEF1A LYSINE METHYLTRANSFERASE 2"/>
    <property type="match status" value="1"/>
</dbReference>
<dbReference type="Gene3D" id="3.40.50.150">
    <property type="entry name" value="Vaccinia Virus protein VP39"/>
    <property type="match status" value="1"/>
</dbReference>
<dbReference type="EMBL" id="JABFTP020000083">
    <property type="protein sequence ID" value="KAL3275532.1"/>
    <property type="molecule type" value="Genomic_DNA"/>
</dbReference>
<comment type="similarity">
    <text evidence="5">Belongs to the class I-like SAM-binding methyltransferase superfamily. EFM4 family.</text>
</comment>
<comment type="caution">
    <text evidence="7">The sequence shown here is derived from an EMBL/GenBank/DDBJ whole genome shotgun (WGS) entry which is preliminary data.</text>
</comment>
<dbReference type="InterPro" id="IPR025714">
    <property type="entry name" value="Methyltranfer_dom"/>
</dbReference>
<dbReference type="GO" id="GO:0016279">
    <property type="term" value="F:protein-lysine N-methyltransferase activity"/>
    <property type="evidence" value="ECO:0007669"/>
    <property type="project" value="UniProtKB-UniRule"/>
</dbReference>
<evidence type="ECO:0000256" key="2">
    <source>
        <dbReference type="ARBA" id="ARBA00022603"/>
    </source>
</evidence>
<comment type="function">
    <text evidence="5">S-adenosyl-L-methionine-dependent protein-lysine N-methyltransferase that methylates elongation factor 1-alpha.</text>
</comment>
<evidence type="ECO:0000256" key="5">
    <source>
        <dbReference type="HAMAP-Rule" id="MF_03188"/>
    </source>
</evidence>
<keyword evidence="8" id="KW-1185">Reference proteome</keyword>
<keyword evidence="3 5" id="KW-0808">Transferase</keyword>
<dbReference type="CDD" id="cd02440">
    <property type="entry name" value="AdoMet_MTases"/>
    <property type="match status" value="1"/>
</dbReference>
<sequence>MEDLESSELGTKEFWEQRYDEEISNYENHGDPGEIWFGEDSVERVINWMLDCNISKDFKILDLGCGNGMFLIELARNNFSKLYGADYSENAINLAKAIADKQDYNFINYFKHDILEKLDEKFDIIHDKGTFDAICLSENAKCNRNKYLENICEILNDNGYFIITSCNWTLHELDEQFLSKLIRHETIPTPQFKFGGKVGNVVTTAIYKKK</sequence>
<evidence type="ECO:0000313" key="7">
    <source>
        <dbReference type="EMBL" id="KAL3275532.1"/>
    </source>
</evidence>
<dbReference type="InterPro" id="IPR029063">
    <property type="entry name" value="SAM-dependent_MTases_sf"/>
</dbReference>
<keyword evidence="1 5" id="KW-0963">Cytoplasm</keyword>
<evidence type="ECO:0000259" key="6">
    <source>
        <dbReference type="Pfam" id="PF13847"/>
    </source>
</evidence>
<comment type="subcellular location">
    <subcellularLocation>
        <location evidence="5">Cytoplasm</location>
    </subcellularLocation>
</comment>
<dbReference type="Proteomes" id="UP001516400">
    <property type="component" value="Unassembled WGS sequence"/>
</dbReference>
<dbReference type="EC" id="2.1.1.-" evidence="5"/>
<dbReference type="GO" id="GO:0005737">
    <property type="term" value="C:cytoplasm"/>
    <property type="evidence" value="ECO:0007669"/>
    <property type="project" value="UniProtKB-SubCell"/>
</dbReference>
<feature type="domain" description="Methyltransferase" evidence="6">
    <location>
        <begin position="55"/>
        <end position="177"/>
    </location>
</feature>
<organism evidence="7 8">
    <name type="scientific">Cryptolaemus montrouzieri</name>
    <dbReference type="NCBI Taxonomy" id="559131"/>
    <lineage>
        <taxon>Eukaryota</taxon>
        <taxon>Metazoa</taxon>
        <taxon>Ecdysozoa</taxon>
        <taxon>Arthropoda</taxon>
        <taxon>Hexapoda</taxon>
        <taxon>Insecta</taxon>
        <taxon>Pterygota</taxon>
        <taxon>Neoptera</taxon>
        <taxon>Endopterygota</taxon>
        <taxon>Coleoptera</taxon>
        <taxon>Polyphaga</taxon>
        <taxon>Cucujiformia</taxon>
        <taxon>Coccinelloidea</taxon>
        <taxon>Coccinellidae</taxon>
        <taxon>Scymninae</taxon>
        <taxon>Scymnini</taxon>
        <taxon>Cryptolaemus</taxon>
    </lineage>
</organism>
<dbReference type="SUPFAM" id="SSF53335">
    <property type="entry name" value="S-adenosyl-L-methionine-dependent methyltransferases"/>
    <property type="match status" value="1"/>
</dbReference>
<dbReference type="AlphaFoldDB" id="A0ABD2NAI5"/>
<dbReference type="HAMAP" id="MF_03188">
    <property type="entry name" value="Methyltr_EFM4"/>
    <property type="match status" value="1"/>
</dbReference>
<evidence type="ECO:0000256" key="3">
    <source>
        <dbReference type="ARBA" id="ARBA00022679"/>
    </source>
</evidence>
<evidence type="ECO:0000256" key="4">
    <source>
        <dbReference type="ARBA" id="ARBA00022691"/>
    </source>
</evidence>
<dbReference type="PANTHER" id="PTHR12843">
    <property type="entry name" value="PROTEIN-LYSINE N-METHYLTRANSFERASE METTL10"/>
    <property type="match status" value="1"/>
</dbReference>
<proteinExistence type="inferred from homology"/>
<dbReference type="Pfam" id="PF13847">
    <property type="entry name" value="Methyltransf_31"/>
    <property type="match status" value="1"/>
</dbReference>
<accession>A0ABD2NAI5</accession>
<protein>
    <recommendedName>
        <fullName evidence="5">Protein-lysine N-methyltransferase HHI36_020291</fullName>
        <ecNumber evidence="5">2.1.1.-</ecNumber>
    </recommendedName>
</protein>
<keyword evidence="4 5" id="KW-0949">S-adenosyl-L-methionine</keyword>
<reference evidence="7 8" key="1">
    <citation type="journal article" date="2021" name="BMC Biol.">
        <title>Horizontally acquired antibacterial genes associated with adaptive radiation of ladybird beetles.</title>
        <authorList>
            <person name="Li H.S."/>
            <person name="Tang X.F."/>
            <person name="Huang Y.H."/>
            <person name="Xu Z.Y."/>
            <person name="Chen M.L."/>
            <person name="Du X.Y."/>
            <person name="Qiu B.Y."/>
            <person name="Chen P.T."/>
            <person name="Zhang W."/>
            <person name="Slipinski A."/>
            <person name="Escalona H.E."/>
            <person name="Waterhouse R.M."/>
            <person name="Zwick A."/>
            <person name="Pang H."/>
        </authorList>
    </citation>
    <scope>NUCLEOTIDE SEQUENCE [LARGE SCALE GENOMIC DNA]</scope>
    <source>
        <strain evidence="7">SYSU2018</strain>
    </source>
</reference>
<evidence type="ECO:0000256" key="1">
    <source>
        <dbReference type="ARBA" id="ARBA00022490"/>
    </source>
</evidence>
<dbReference type="GO" id="GO:0032259">
    <property type="term" value="P:methylation"/>
    <property type="evidence" value="ECO:0007669"/>
    <property type="project" value="UniProtKB-KW"/>
</dbReference>
<gene>
    <name evidence="7" type="ORF">HHI36_020291</name>
</gene>
<dbReference type="InterPro" id="IPR026635">
    <property type="entry name" value="Efm4/METTL10"/>
</dbReference>
<keyword evidence="2 5" id="KW-0489">Methyltransferase</keyword>
<evidence type="ECO:0000313" key="8">
    <source>
        <dbReference type="Proteomes" id="UP001516400"/>
    </source>
</evidence>
<name>A0ABD2NAI5_9CUCU</name>